<organism evidence="3 4">
    <name type="scientific">Araneus ventricosus</name>
    <name type="common">Orbweaver spider</name>
    <name type="synonym">Epeira ventricosa</name>
    <dbReference type="NCBI Taxonomy" id="182803"/>
    <lineage>
        <taxon>Eukaryota</taxon>
        <taxon>Metazoa</taxon>
        <taxon>Ecdysozoa</taxon>
        <taxon>Arthropoda</taxon>
        <taxon>Chelicerata</taxon>
        <taxon>Arachnida</taxon>
        <taxon>Araneae</taxon>
        <taxon>Araneomorphae</taxon>
        <taxon>Entelegynae</taxon>
        <taxon>Araneoidea</taxon>
        <taxon>Araneidae</taxon>
        <taxon>Araneus</taxon>
    </lineage>
</organism>
<feature type="region of interest" description="Disordered" evidence="1">
    <location>
        <begin position="24"/>
        <end position="49"/>
    </location>
</feature>
<sequence>MVKKSLTNHIPILLIRAETDCSLDAEQQSGRNPRRRDESPVTGGPLLLMSVSSDPLHAERIRASTFLQ</sequence>
<evidence type="ECO:0000256" key="1">
    <source>
        <dbReference type="SAM" id="MobiDB-lite"/>
    </source>
</evidence>
<dbReference type="Proteomes" id="UP000499080">
    <property type="component" value="Unassembled WGS sequence"/>
</dbReference>
<evidence type="ECO:0000313" key="2">
    <source>
        <dbReference type="EMBL" id="GBN90429.1"/>
    </source>
</evidence>
<evidence type="ECO:0000313" key="3">
    <source>
        <dbReference type="EMBL" id="GBN90467.1"/>
    </source>
</evidence>
<accession>A0A4Y2SQJ1</accession>
<keyword evidence="4" id="KW-1185">Reference proteome</keyword>
<reference evidence="3 4" key="1">
    <citation type="journal article" date="2019" name="Sci. Rep.">
        <title>Orb-weaving spider Araneus ventricosus genome elucidates the spidroin gene catalogue.</title>
        <authorList>
            <person name="Kono N."/>
            <person name="Nakamura H."/>
            <person name="Ohtoshi R."/>
            <person name="Moran D.A.P."/>
            <person name="Shinohara A."/>
            <person name="Yoshida Y."/>
            <person name="Fujiwara M."/>
            <person name="Mori M."/>
            <person name="Tomita M."/>
            <person name="Arakawa K."/>
        </authorList>
    </citation>
    <scope>NUCLEOTIDE SEQUENCE [LARGE SCALE GENOMIC DNA]</scope>
</reference>
<proteinExistence type="predicted"/>
<comment type="caution">
    <text evidence="3">The sequence shown here is derived from an EMBL/GenBank/DDBJ whole genome shotgun (WGS) entry which is preliminary data.</text>
</comment>
<dbReference type="EMBL" id="BGPR01023349">
    <property type="protein sequence ID" value="GBN90467.1"/>
    <property type="molecule type" value="Genomic_DNA"/>
</dbReference>
<dbReference type="EMBL" id="BGPR01023324">
    <property type="protein sequence ID" value="GBN90429.1"/>
    <property type="molecule type" value="Genomic_DNA"/>
</dbReference>
<gene>
    <name evidence="3" type="ORF">AVEN_208812_1</name>
    <name evidence="2" type="ORF">AVEN_73159_1</name>
</gene>
<name>A0A4Y2SQJ1_ARAVE</name>
<evidence type="ECO:0000313" key="4">
    <source>
        <dbReference type="Proteomes" id="UP000499080"/>
    </source>
</evidence>
<feature type="non-terminal residue" evidence="3">
    <location>
        <position position="68"/>
    </location>
</feature>
<dbReference type="AlphaFoldDB" id="A0A4Y2SQJ1"/>
<protein>
    <submittedName>
        <fullName evidence="3">Uncharacterized protein</fullName>
    </submittedName>
</protein>